<evidence type="ECO:0000256" key="7">
    <source>
        <dbReference type="ARBA" id="ARBA00023136"/>
    </source>
</evidence>
<dbReference type="InterPro" id="IPR050256">
    <property type="entry name" value="Glycosyltransferase_2"/>
</dbReference>
<dbReference type="CDD" id="cd04187">
    <property type="entry name" value="DPM1_like_bac"/>
    <property type="match status" value="1"/>
</dbReference>
<reference evidence="11 12" key="1">
    <citation type="submission" date="2019-02" db="EMBL/GenBank/DDBJ databases">
        <title>Deep-cultivation of Planctomycetes and their phenomic and genomic characterization uncovers novel biology.</title>
        <authorList>
            <person name="Wiegand S."/>
            <person name="Jogler M."/>
            <person name="Boedeker C."/>
            <person name="Pinto D."/>
            <person name="Vollmers J."/>
            <person name="Rivas-Marin E."/>
            <person name="Kohn T."/>
            <person name="Peeters S.H."/>
            <person name="Heuer A."/>
            <person name="Rast P."/>
            <person name="Oberbeckmann S."/>
            <person name="Bunk B."/>
            <person name="Jeske O."/>
            <person name="Meyerdierks A."/>
            <person name="Storesund J.E."/>
            <person name="Kallscheuer N."/>
            <person name="Luecker S."/>
            <person name="Lage O.M."/>
            <person name="Pohl T."/>
            <person name="Merkel B.J."/>
            <person name="Hornburger P."/>
            <person name="Mueller R.-W."/>
            <person name="Bruemmer F."/>
            <person name="Labrenz M."/>
            <person name="Spormann A.M."/>
            <person name="Op den Camp H."/>
            <person name="Overmann J."/>
            <person name="Amann R."/>
            <person name="Jetten M.S.M."/>
            <person name="Mascher T."/>
            <person name="Medema M.H."/>
            <person name="Devos D.P."/>
            <person name="Kaster A.-K."/>
            <person name="Ovreas L."/>
            <person name="Rohde M."/>
            <person name="Galperin M.Y."/>
            <person name="Jogler C."/>
        </authorList>
    </citation>
    <scope>NUCLEOTIDE SEQUENCE [LARGE SCALE GENOMIC DNA]</scope>
    <source>
        <strain evidence="11 12">Poly30</strain>
    </source>
</reference>
<feature type="transmembrane region" description="Helical" evidence="9">
    <location>
        <begin position="301"/>
        <end position="324"/>
    </location>
</feature>
<gene>
    <name evidence="11" type="primary">arnC_2</name>
    <name evidence="11" type="ORF">Poly30_22270</name>
</gene>
<evidence type="ECO:0000313" key="12">
    <source>
        <dbReference type="Proteomes" id="UP000320390"/>
    </source>
</evidence>
<sequence>MSDHESEDPGGPIDGGQAARGEFPAARGRESVFGQPSGSSWADCPSSGFSPPSGSRYDSGSAGGSGRAEQVEISLVIPVYDEEENLPVLHAEIAEHVGGMGVSWEVIYVDDRSKDRSFEVLLQLREEDPHVRIVRFRRNFGQTPAMSAGFEHSRGRVVVTLDADLQNDPKDIPALVAKLREGYDIVVGWRKNRQDGLMLRKVPSRIANRMIARISGATVHDTGCTLKAFRRELIANLAIYGEQHRFLPVLSLASGARIAEMVVNHRPRIHGVSKYGIGRAARVALDLLTMKMLSSFAKGPLPYFTMLSLPFVAIPILYFAIGFLGPESLSFSTRWAQAMIVTLGLTSMAGVYFILLGLLAELVVKLNMRSDRPMSSRHLSVRKAALSAGPAPVGKAAPSNGGRTT</sequence>
<dbReference type="EMBL" id="CP036434">
    <property type="protein sequence ID" value="QDV06712.1"/>
    <property type="molecule type" value="Genomic_DNA"/>
</dbReference>
<evidence type="ECO:0000259" key="10">
    <source>
        <dbReference type="Pfam" id="PF00535"/>
    </source>
</evidence>
<keyword evidence="3 11" id="KW-0808">Transferase</keyword>
<keyword evidence="1" id="KW-1003">Cell membrane</keyword>
<evidence type="ECO:0000256" key="9">
    <source>
        <dbReference type="SAM" id="Phobius"/>
    </source>
</evidence>
<evidence type="ECO:0000256" key="6">
    <source>
        <dbReference type="ARBA" id="ARBA00022989"/>
    </source>
</evidence>
<protein>
    <submittedName>
        <fullName evidence="11">Undecaprenyl-phosphate 4-deoxy-4-formamido-L-arabinose transferase</fullName>
        <ecNumber evidence="11">2.4.2.53</ecNumber>
    </submittedName>
</protein>
<organism evidence="11 12">
    <name type="scientific">Saltatorellus ferox</name>
    <dbReference type="NCBI Taxonomy" id="2528018"/>
    <lineage>
        <taxon>Bacteria</taxon>
        <taxon>Pseudomonadati</taxon>
        <taxon>Planctomycetota</taxon>
        <taxon>Planctomycetia</taxon>
        <taxon>Planctomycetia incertae sedis</taxon>
        <taxon>Saltatorellus</taxon>
    </lineage>
</organism>
<dbReference type="GO" id="GO:0005886">
    <property type="term" value="C:plasma membrane"/>
    <property type="evidence" value="ECO:0007669"/>
    <property type="project" value="TreeGrafter"/>
</dbReference>
<evidence type="ECO:0000256" key="1">
    <source>
        <dbReference type="ARBA" id="ARBA00022475"/>
    </source>
</evidence>
<evidence type="ECO:0000256" key="5">
    <source>
        <dbReference type="ARBA" id="ARBA00022985"/>
    </source>
</evidence>
<dbReference type="GO" id="GO:0099621">
    <property type="term" value="F:undecaprenyl-phosphate 4-deoxy-4-formamido-L-arabinose transferase activity"/>
    <property type="evidence" value="ECO:0007669"/>
    <property type="project" value="UniProtKB-EC"/>
</dbReference>
<dbReference type="Gene3D" id="3.90.550.10">
    <property type="entry name" value="Spore Coat Polysaccharide Biosynthesis Protein SpsA, Chain A"/>
    <property type="match status" value="1"/>
</dbReference>
<keyword evidence="6 9" id="KW-1133">Transmembrane helix</keyword>
<evidence type="ECO:0000256" key="3">
    <source>
        <dbReference type="ARBA" id="ARBA00022679"/>
    </source>
</evidence>
<feature type="transmembrane region" description="Helical" evidence="9">
    <location>
        <begin position="336"/>
        <end position="364"/>
    </location>
</feature>
<feature type="region of interest" description="Disordered" evidence="8">
    <location>
        <begin position="385"/>
        <end position="405"/>
    </location>
</feature>
<keyword evidence="7 9" id="KW-0472">Membrane</keyword>
<dbReference type="InterPro" id="IPR029044">
    <property type="entry name" value="Nucleotide-diphossugar_trans"/>
</dbReference>
<evidence type="ECO:0000256" key="2">
    <source>
        <dbReference type="ARBA" id="ARBA00022676"/>
    </source>
</evidence>
<dbReference type="PANTHER" id="PTHR48090">
    <property type="entry name" value="UNDECAPRENYL-PHOSPHATE 4-DEOXY-4-FORMAMIDO-L-ARABINOSE TRANSFERASE-RELATED"/>
    <property type="match status" value="1"/>
</dbReference>
<feature type="region of interest" description="Disordered" evidence="8">
    <location>
        <begin position="1"/>
        <end position="65"/>
    </location>
</feature>
<keyword evidence="12" id="KW-1185">Reference proteome</keyword>
<feature type="compositionally biased region" description="Low complexity" evidence="8">
    <location>
        <begin position="45"/>
        <end position="55"/>
    </location>
</feature>
<dbReference type="InterPro" id="IPR001173">
    <property type="entry name" value="Glyco_trans_2-like"/>
</dbReference>
<evidence type="ECO:0000256" key="4">
    <source>
        <dbReference type="ARBA" id="ARBA00022692"/>
    </source>
</evidence>
<dbReference type="AlphaFoldDB" id="A0A518ERK7"/>
<dbReference type="GO" id="GO:0009103">
    <property type="term" value="P:lipopolysaccharide biosynthetic process"/>
    <property type="evidence" value="ECO:0007669"/>
    <property type="project" value="UniProtKB-KW"/>
</dbReference>
<keyword evidence="2 11" id="KW-0328">Glycosyltransferase</keyword>
<dbReference type="PANTHER" id="PTHR48090:SF3">
    <property type="entry name" value="UNDECAPRENYL-PHOSPHATE 4-DEOXY-4-FORMAMIDO-L-ARABINOSE TRANSFERASE"/>
    <property type="match status" value="1"/>
</dbReference>
<name>A0A518ERK7_9BACT</name>
<feature type="domain" description="Glycosyltransferase 2-like" evidence="10">
    <location>
        <begin position="74"/>
        <end position="234"/>
    </location>
</feature>
<dbReference type="EC" id="2.4.2.53" evidence="11"/>
<dbReference type="Proteomes" id="UP000320390">
    <property type="component" value="Chromosome"/>
</dbReference>
<dbReference type="OrthoDB" id="9807778at2"/>
<dbReference type="SUPFAM" id="SSF53448">
    <property type="entry name" value="Nucleotide-diphospho-sugar transferases"/>
    <property type="match status" value="1"/>
</dbReference>
<accession>A0A518ERK7</accession>
<dbReference type="Pfam" id="PF00535">
    <property type="entry name" value="Glycos_transf_2"/>
    <property type="match status" value="1"/>
</dbReference>
<proteinExistence type="predicted"/>
<evidence type="ECO:0000313" key="11">
    <source>
        <dbReference type="EMBL" id="QDV06712.1"/>
    </source>
</evidence>
<evidence type="ECO:0000256" key="8">
    <source>
        <dbReference type="SAM" id="MobiDB-lite"/>
    </source>
</evidence>
<keyword evidence="4 9" id="KW-0812">Transmembrane</keyword>
<keyword evidence="5" id="KW-0448">Lipopolysaccharide biosynthesis</keyword>